<sequence>MDIEQVWKGHVAETGGLPEVQNVGQLKPSNQNSPLKKMKKLLVQNMVGVAFCVVLYVAVICFFSFWQIRVLVGITLAFTLWALANAWQLYRRVDEKVLANNLLAELKRNRDALQSWMRVQMRVAIFIYPFSAAGGYLWGGVLGSGQDVSVFMSKPIAGWALIACIIVLTPLGYLAGKWMFKKTFGKVIIQLDEHMASISADASE</sequence>
<keyword evidence="1" id="KW-0812">Transmembrane</keyword>
<feature type="transmembrane region" description="Helical" evidence="1">
    <location>
        <begin position="71"/>
        <end position="90"/>
    </location>
</feature>
<feature type="transmembrane region" description="Helical" evidence="1">
    <location>
        <begin position="156"/>
        <end position="176"/>
    </location>
</feature>
<organism evidence="2 3">
    <name type="scientific">Mucilaginibacter pankratovii</name>
    <dbReference type="NCBI Taxonomy" id="2772110"/>
    <lineage>
        <taxon>Bacteria</taxon>
        <taxon>Pseudomonadati</taxon>
        <taxon>Bacteroidota</taxon>
        <taxon>Sphingobacteriia</taxon>
        <taxon>Sphingobacteriales</taxon>
        <taxon>Sphingobacteriaceae</taxon>
        <taxon>Mucilaginibacter</taxon>
    </lineage>
</organism>
<dbReference type="Proteomes" id="UP000606600">
    <property type="component" value="Unassembled WGS sequence"/>
</dbReference>
<keyword evidence="1" id="KW-0472">Membrane</keyword>
<gene>
    <name evidence="2" type="ORF">IDJ77_15965</name>
</gene>
<feature type="transmembrane region" description="Helical" evidence="1">
    <location>
        <begin position="123"/>
        <end position="144"/>
    </location>
</feature>
<evidence type="ECO:0000313" key="3">
    <source>
        <dbReference type="Proteomes" id="UP000606600"/>
    </source>
</evidence>
<accession>A0ABR7WSZ7</accession>
<keyword evidence="1" id="KW-1133">Transmembrane helix</keyword>
<keyword evidence="3" id="KW-1185">Reference proteome</keyword>
<protein>
    <submittedName>
        <fullName evidence="2">Uncharacterized protein</fullName>
    </submittedName>
</protein>
<evidence type="ECO:0000313" key="2">
    <source>
        <dbReference type="EMBL" id="MBD1365313.1"/>
    </source>
</evidence>
<evidence type="ECO:0000256" key="1">
    <source>
        <dbReference type="SAM" id="Phobius"/>
    </source>
</evidence>
<feature type="transmembrane region" description="Helical" evidence="1">
    <location>
        <begin position="41"/>
        <end position="65"/>
    </location>
</feature>
<dbReference type="RefSeq" id="WP_191189975.1">
    <property type="nucleotide sequence ID" value="NZ_JACWMY010000008.1"/>
</dbReference>
<dbReference type="EMBL" id="JACWMY010000008">
    <property type="protein sequence ID" value="MBD1365313.1"/>
    <property type="molecule type" value="Genomic_DNA"/>
</dbReference>
<name>A0ABR7WSZ7_9SPHI</name>
<comment type="caution">
    <text evidence="2">The sequence shown here is derived from an EMBL/GenBank/DDBJ whole genome shotgun (WGS) entry which is preliminary data.</text>
</comment>
<proteinExistence type="predicted"/>
<reference evidence="2 3" key="1">
    <citation type="submission" date="2020-09" db="EMBL/GenBank/DDBJ databases">
        <title>Novel species of Mucilaginibacter isolated from a glacier on the Tibetan Plateau.</title>
        <authorList>
            <person name="Liu Q."/>
            <person name="Xin Y.-H."/>
        </authorList>
    </citation>
    <scope>NUCLEOTIDE SEQUENCE [LARGE SCALE GENOMIC DNA]</scope>
    <source>
        <strain evidence="2 3">ZT4R22</strain>
    </source>
</reference>